<reference evidence="2 3" key="1">
    <citation type="journal article" date="2015" name="Genome Biol. Evol.">
        <title>The genome of winter moth (Operophtera brumata) provides a genomic perspective on sexual dimorphism and phenology.</title>
        <authorList>
            <person name="Derks M.F."/>
            <person name="Smit S."/>
            <person name="Salis L."/>
            <person name="Schijlen E."/>
            <person name="Bossers A."/>
            <person name="Mateman C."/>
            <person name="Pijl A.S."/>
            <person name="de Ridder D."/>
            <person name="Groenen M.A."/>
            <person name="Visser M.E."/>
            <person name="Megens H.J."/>
        </authorList>
    </citation>
    <scope>NUCLEOTIDE SEQUENCE [LARGE SCALE GENOMIC DNA]</scope>
    <source>
        <strain evidence="2">WM2013NL</strain>
        <tissue evidence="2">Head and thorax</tissue>
    </source>
</reference>
<feature type="compositionally biased region" description="Basic residues" evidence="1">
    <location>
        <begin position="9"/>
        <end position="19"/>
    </location>
</feature>
<keyword evidence="2" id="KW-0695">RNA-directed DNA polymerase</keyword>
<keyword evidence="2" id="KW-0540">Nuclease</keyword>
<keyword evidence="3" id="KW-1185">Reference proteome</keyword>
<feature type="non-terminal residue" evidence="2">
    <location>
        <position position="462"/>
    </location>
</feature>
<accession>A0A0L7L7M8</accession>
<dbReference type="GO" id="GO:0004519">
    <property type="term" value="F:endonuclease activity"/>
    <property type="evidence" value="ECO:0007669"/>
    <property type="project" value="UniProtKB-KW"/>
</dbReference>
<evidence type="ECO:0000313" key="2">
    <source>
        <dbReference type="EMBL" id="KOB71370.1"/>
    </source>
</evidence>
<dbReference type="AlphaFoldDB" id="A0A0L7L7M8"/>
<comment type="caution">
    <text evidence="2">The sequence shown here is derived from an EMBL/GenBank/DDBJ whole genome shotgun (WGS) entry which is preliminary data.</text>
</comment>
<organism evidence="2 3">
    <name type="scientific">Operophtera brumata</name>
    <name type="common">Winter moth</name>
    <name type="synonym">Phalaena brumata</name>
    <dbReference type="NCBI Taxonomy" id="104452"/>
    <lineage>
        <taxon>Eukaryota</taxon>
        <taxon>Metazoa</taxon>
        <taxon>Ecdysozoa</taxon>
        <taxon>Arthropoda</taxon>
        <taxon>Hexapoda</taxon>
        <taxon>Insecta</taxon>
        <taxon>Pterygota</taxon>
        <taxon>Neoptera</taxon>
        <taxon>Endopterygota</taxon>
        <taxon>Lepidoptera</taxon>
        <taxon>Glossata</taxon>
        <taxon>Ditrysia</taxon>
        <taxon>Geometroidea</taxon>
        <taxon>Geometridae</taxon>
        <taxon>Larentiinae</taxon>
        <taxon>Operophtera</taxon>
    </lineage>
</organism>
<name>A0A0L7L7M8_OPEBR</name>
<evidence type="ECO:0000256" key="1">
    <source>
        <dbReference type="SAM" id="MobiDB-lite"/>
    </source>
</evidence>
<feature type="region of interest" description="Disordered" evidence="1">
    <location>
        <begin position="1"/>
        <end position="25"/>
    </location>
</feature>
<keyword evidence="2" id="KW-0378">Hydrolase</keyword>
<keyword evidence="2" id="KW-0255">Endonuclease</keyword>
<dbReference type="EMBL" id="JTDY01002460">
    <property type="protein sequence ID" value="KOB71370.1"/>
    <property type="molecule type" value="Genomic_DNA"/>
</dbReference>
<sequence>GSYKLDKTKKSRATYKNRKPPLTNEENARQYLEVLKEGVLELTWQEHDNIESYYKKIESTVIQSLSSVNSTETTKNIISQETKEMIKRRAELQDKHPRSKEEKKVLSDLYKTTNKLLKKDYEKHRMDTIEENLRKKRSQKRAYKQLDSNKTWVQKLKTSQSSLRYTETRTDIVKTATEYYRELYSCQIYDEIPKNPTETELVQLVEPFKEIEIVKKIVALKPEKSPGPDGIPNEAVNRATYKNRKPPLTNEENARQYLEVLKEGVLELTWQEHDNIESYYKKIESTVIQSLSSVNSTETTKNIISQETKEMIKRRAELQGKHPRSKEEKKVLSDLYKTTNKLLKKDYEKHRMDTIEENLRKKRSQKRAYKQLDSNKTWVQKLKTSQSSLRYTETRTDIVKTATEYYRELYSCQIYDEIPKNPTETELVQLVEPFKEIKILKKIVALKPEKSPGPDGIPNEAV</sequence>
<gene>
    <name evidence="2" type="ORF">OBRU01_12715</name>
</gene>
<keyword evidence="2" id="KW-0548">Nucleotidyltransferase</keyword>
<evidence type="ECO:0000313" key="3">
    <source>
        <dbReference type="Proteomes" id="UP000037510"/>
    </source>
</evidence>
<proteinExistence type="predicted"/>
<dbReference type="GO" id="GO:0003964">
    <property type="term" value="F:RNA-directed DNA polymerase activity"/>
    <property type="evidence" value="ECO:0007669"/>
    <property type="project" value="UniProtKB-KW"/>
</dbReference>
<dbReference type="Proteomes" id="UP000037510">
    <property type="component" value="Unassembled WGS sequence"/>
</dbReference>
<feature type="non-terminal residue" evidence="2">
    <location>
        <position position="1"/>
    </location>
</feature>
<keyword evidence="2" id="KW-0808">Transferase</keyword>
<protein>
    <submittedName>
        <fullName evidence="2">Endonuclease-reverse transcriptase</fullName>
    </submittedName>
</protein>